<keyword evidence="4 6" id="KW-1133">Transmembrane helix</keyword>
<reference evidence="8 9" key="1">
    <citation type="submission" date="2024-09" db="EMBL/GenBank/DDBJ databases">
        <title>Laminarin stimulates single cell rates of sulfate reduction while oxygen inhibits transcriptomic activity in coastal marine sediment.</title>
        <authorList>
            <person name="Lindsay M."/>
            <person name="Orcutt B."/>
            <person name="Emerson D."/>
            <person name="Stepanauskas R."/>
            <person name="D'Angelo T."/>
        </authorList>
    </citation>
    <scope>NUCLEOTIDE SEQUENCE [LARGE SCALE GENOMIC DNA]</scope>
    <source>
        <strain evidence="8">SAG AM-311-K15</strain>
    </source>
</reference>
<dbReference type="Pfam" id="PF03176">
    <property type="entry name" value="MMPL"/>
    <property type="match status" value="2"/>
</dbReference>
<dbReference type="EMBL" id="JBHPBY010000019">
    <property type="protein sequence ID" value="MFC1849071.1"/>
    <property type="molecule type" value="Genomic_DNA"/>
</dbReference>
<feature type="transmembrane region" description="Helical" evidence="6">
    <location>
        <begin position="382"/>
        <end position="400"/>
    </location>
</feature>
<dbReference type="InterPro" id="IPR004869">
    <property type="entry name" value="MMPL_dom"/>
</dbReference>
<feature type="domain" description="SSD" evidence="7">
    <location>
        <begin position="314"/>
        <end position="431"/>
    </location>
</feature>
<comment type="caution">
    <text evidence="8">The sequence shown here is derived from an EMBL/GenBank/DDBJ whole genome shotgun (WGS) entry which is preliminary data.</text>
</comment>
<dbReference type="InterPro" id="IPR000731">
    <property type="entry name" value="SSD"/>
</dbReference>
<feature type="transmembrane region" description="Helical" evidence="6">
    <location>
        <begin position="280"/>
        <end position="299"/>
    </location>
</feature>
<dbReference type="InterPro" id="IPR050545">
    <property type="entry name" value="Mycobact_MmpL"/>
</dbReference>
<evidence type="ECO:0000256" key="6">
    <source>
        <dbReference type="SAM" id="Phobius"/>
    </source>
</evidence>
<comment type="subcellular location">
    <subcellularLocation>
        <location evidence="1">Cell membrane</location>
        <topology evidence="1">Multi-pass membrane protein</topology>
    </subcellularLocation>
</comment>
<sequence length="858" mass="96661">MMKRFLTTIARLSFHHHRLTLLLVLFLTILSIFLTSKLELKTNYVSLLPQHSRTVRVFFESVADFGMSDFFIICLKTDDPQNTEKMMDLADLIVDELQGSDLIEYIDYRLGDKEKDFYKQVFLRNMVLFLDENGIQRLKNALSDDAIRTTIKKNKELLVSQVSLGVKKIIIEDPLHLSEIYKDYLPGQKGNLRFDLSDGYYLTLDQKMLLIMIKPIKSIEDFEFNRQLLAVAQKATSQAVKNYEELGDSIEEGSSSAVTIAYTGGHVITLADQQVIKLDIIRTVVTSFIGITLLFLFAFRRLETIIYIGLPLVIGVLWTLGFSYLTIGSLNLITSVLSAIIMGLGVDFSIHLYNRFLDEKDSGCDTLTALEVSISETGKGTLTGALTTAAAFFAMTLAPFRGLSEFGFMAGSGILLCYFSIVITLPALIKIRSGSGREEPQRYPMRSFYIHHLSSFVMKFPTGILIAGTIFTLFALTQIHHIRFSDSIVDIRAQSNQYMKVRDEIRSKIGGSLRYFLIVLRAPDEETGLMLNHKLMHHLKRFLQENKINTISSITEYIPAMAVQHQNTQLIRADQAFDTDRIEKSFHDALLENGFRIVPAYKSYIDNIVLSLGVEHTISYHNYRQVGLERFLSRFITFKEDEVRLAVYLFPKEVHAGSDTQDLQSFMAELKQVINELDMDADLTGTMPVTQTLKKMVIQSINRISLVAFIGVLVVLSLHFRRIRLIIGALLPMTLGMIWMLGTMPLLNLSLNFFNIAIIPIIIGIGLDDGVHILHRYREGGQRDLSAALNLSGKAVVMTSLTTIIAFGSLAFSDYKGLAAMGYLAISGVGFSLLCTLIMLPALIIVWSRLRDKVNNRA</sequence>
<feature type="transmembrane region" description="Helical" evidence="6">
    <location>
        <begin position="795"/>
        <end position="812"/>
    </location>
</feature>
<feature type="transmembrane region" description="Helical" evidence="6">
    <location>
        <begin position="753"/>
        <end position="774"/>
    </location>
</feature>
<name>A0ABV6YS98_UNCC1</name>
<organism evidence="8 9">
    <name type="scientific">candidate division CSSED10-310 bacterium</name>
    <dbReference type="NCBI Taxonomy" id="2855610"/>
    <lineage>
        <taxon>Bacteria</taxon>
        <taxon>Bacteria division CSSED10-310</taxon>
    </lineage>
</organism>
<evidence type="ECO:0000256" key="3">
    <source>
        <dbReference type="ARBA" id="ARBA00022692"/>
    </source>
</evidence>
<dbReference type="PANTHER" id="PTHR33406:SF13">
    <property type="entry name" value="MEMBRANE PROTEIN YDFJ"/>
    <property type="match status" value="1"/>
</dbReference>
<accession>A0ABV6YS98</accession>
<dbReference type="Proteomes" id="UP001594351">
    <property type="component" value="Unassembled WGS sequence"/>
</dbReference>
<keyword evidence="3 6" id="KW-0812">Transmembrane</keyword>
<evidence type="ECO:0000256" key="2">
    <source>
        <dbReference type="ARBA" id="ARBA00022475"/>
    </source>
</evidence>
<dbReference type="Gene3D" id="1.20.1640.10">
    <property type="entry name" value="Multidrug efflux transporter AcrB transmembrane domain"/>
    <property type="match status" value="2"/>
</dbReference>
<feature type="transmembrane region" description="Helical" evidence="6">
    <location>
        <begin position="824"/>
        <end position="847"/>
    </location>
</feature>
<keyword evidence="5 6" id="KW-0472">Membrane</keyword>
<keyword evidence="9" id="KW-1185">Reference proteome</keyword>
<dbReference type="PANTHER" id="PTHR33406">
    <property type="entry name" value="MEMBRANE PROTEIN MJ1562-RELATED"/>
    <property type="match status" value="1"/>
</dbReference>
<gene>
    <name evidence="8" type="ORF">ACFL27_02575</name>
</gene>
<evidence type="ECO:0000313" key="8">
    <source>
        <dbReference type="EMBL" id="MFC1849071.1"/>
    </source>
</evidence>
<evidence type="ECO:0000256" key="1">
    <source>
        <dbReference type="ARBA" id="ARBA00004651"/>
    </source>
</evidence>
<keyword evidence="2" id="KW-1003">Cell membrane</keyword>
<feature type="transmembrane region" description="Helical" evidence="6">
    <location>
        <begin position="333"/>
        <end position="353"/>
    </location>
</feature>
<evidence type="ECO:0000256" key="5">
    <source>
        <dbReference type="ARBA" id="ARBA00023136"/>
    </source>
</evidence>
<feature type="transmembrane region" description="Helical" evidence="6">
    <location>
        <begin position="306"/>
        <end position="327"/>
    </location>
</feature>
<evidence type="ECO:0000259" key="7">
    <source>
        <dbReference type="PROSITE" id="PS50156"/>
    </source>
</evidence>
<feature type="transmembrane region" description="Helical" evidence="6">
    <location>
        <begin position="725"/>
        <end position="747"/>
    </location>
</feature>
<feature type="transmembrane region" description="Helical" evidence="6">
    <location>
        <begin position="450"/>
        <end position="476"/>
    </location>
</feature>
<evidence type="ECO:0000313" key="9">
    <source>
        <dbReference type="Proteomes" id="UP001594351"/>
    </source>
</evidence>
<feature type="domain" description="SSD" evidence="7">
    <location>
        <begin position="722"/>
        <end position="846"/>
    </location>
</feature>
<proteinExistence type="predicted"/>
<feature type="transmembrane region" description="Helical" evidence="6">
    <location>
        <begin position="700"/>
        <end position="718"/>
    </location>
</feature>
<dbReference type="PROSITE" id="PS50156">
    <property type="entry name" value="SSD"/>
    <property type="match status" value="2"/>
</dbReference>
<protein>
    <submittedName>
        <fullName evidence="8">RND family transporter</fullName>
    </submittedName>
</protein>
<evidence type="ECO:0000256" key="4">
    <source>
        <dbReference type="ARBA" id="ARBA00022989"/>
    </source>
</evidence>
<dbReference type="SUPFAM" id="SSF82866">
    <property type="entry name" value="Multidrug efflux transporter AcrB transmembrane domain"/>
    <property type="match status" value="2"/>
</dbReference>
<feature type="transmembrane region" description="Helical" evidence="6">
    <location>
        <begin position="406"/>
        <end position="429"/>
    </location>
</feature>